<gene>
    <name evidence="9" type="ORF">OM074_00750</name>
</gene>
<feature type="transmembrane region" description="Helical" evidence="8">
    <location>
        <begin position="448"/>
        <end position="472"/>
    </location>
</feature>
<reference evidence="9" key="1">
    <citation type="submission" date="2022-10" db="EMBL/GenBank/DDBJ databases">
        <authorList>
            <person name="Yu W.X."/>
        </authorList>
    </citation>
    <scope>NUCLEOTIDE SEQUENCE</scope>
    <source>
        <strain evidence="9">D04</strain>
    </source>
</reference>
<comment type="similarity">
    <text evidence="2 7">Belongs to the membrane-bound acyltransferase family.</text>
</comment>
<feature type="transmembrane region" description="Helical" evidence="8">
    <location>
        <begin position="6"/>
        <end position="22"/>
    </location>
</feature>
<evidence type="ECO:0000256" key="1">
    <source>
        <dbReference type="ARBA" id="ARBA00004651"/>
    </source>
</evidence>
<sequence length="475" mass="55548">MDIVSLYFICLVFVSAVVYYLLNRPYRNLFLVILSCGFIASLSIELLIYLIFYSLVNYFLAIRIVQANVKRKKLLYRAGIIINLSQLIILKYTSFTIDPILRFGNIDFVFNNLERYIIPVGVSYFTLQAIGYLINVKMGWEKPEKRFVNLLLYLTFFPKFISGPIERSKHFFKELHREKDYEKGSVSIGLKTILLGLFKKLVIANHLAPFVQFVYSDVGDIGTEYILLLFVVQPLYLYFDFSGYTDIAIGMARLFGINLLPNFNRPFLAQNITNFWKRFHISLSSWFNDYIFKQVSFRRRKWGVYASVYGLVVTWMLFGIWHGAGWNFMILGFVLALSILFEFFTKRQRGIFFSKLPQNVRVWLGRGFTFVFYGFALSFFFSPNLNVTILLFAKLFEFNFIGDFGISVMPLVFGVSLALGFILIEVLEEDYKVTYSKINSYWERYRTVRIMAYYIIAVFVLSELSGGSSFVYEMF</sequence>
<evidence type="ECO:0000256" key="6">
    <source>
        <dbReference type="ARBA" id="ARBA00023136"/>
    </source>
</evidence>
<keyword evidence="7" id="KW-0808">Transferase</keyword>
<dbReference type="EMBL" id="JAPDPI010000001">
    <property type="protein sequence ID" value="MCW3804127.1"/>
    <property type="molecule type" value="Genomic_DNA"/>
</dbReference>
<feature type="transmembrane region" description="Helical" evidence="8">
    <location>
        <begin position="370"/>
        <end position="392"/>
    </location>
</feature>
<feature type="transmembrane region" description="Helical" evidence="8">
    <location>
        <begin position="29"/>
        <end position="54"/>
    </location>
</feature>
<keyword evidence="10" id="KW-1185">Reference proteome</keyword>
<evidence type="ECO:0000313" key="9">
    <source>
        <dbReference type="EMBL" id="MCW3804127.1"/>
    </source>
</evidence>
<keyword evidence="3 7" id="KW-1003">Cell membrane</keyword>
<name>A0AAE3SI02_9BACT</name>
<dbReference type="PIRSF" id="PIRSF500217">
    <property type="entry name" value="AlgI"/>
    <property type="match status" value="1"/>
</dbReference>
<keyword evidence="5 8" id="KW-1133">Transmembrane helix</keyword>
<proteinExistence type="inferred from homology"/>
<keyword evidence="6 7" id="KW-0472">Membrane</keyword>
<evidence type="ECO:0000256" key="5">
    <source>
        <dbReference type="ARBA" id="ARBA00022989"/>
    </source>
</evidence>
<evidence type="ECO:0000256" key="8">
    <source>
        <dbReference type="SAM" id="Phobius"/>
    </source>
</evidence>
<organism evidence="9 10">
    <name type="scientific">Plebeiibacterium marinum</name>
    <dbReference type="NCBI Taxonomy" id="2992111"/>
    <lineage>
        <taxon>Bacteria</taxon>
        <taxon>Pseudomonadati</taxon>
        <taxon>Bacteroidota</taxon>
        <taxon>Bacteroidia</taxon>
        <taxon>Marinilabiliales</taxon>
        <taxon>Marinilabiliaceae</taxon>
        <taxon>Plebeiibacterium</taxon>
    </lineage>
</organism>
<protein>
    <recommendedName>
        <fullName evidence="11">MBOAT family protein</fullName>
    </recommendedName>
</protein>
<dbReference type="Pfam" id="PF03062">
    <property type="entry name" value="MBOAT"/>
    <property type="match status" value="1"/>
</dbReference>
<feature type="transmembrane region" description="Helical" evidence="8">
    <location>
        <begin position="74"/>
        <end position="95"/>
    </location>
</feature>
<dbReference type="InterPro" id="IPR004299">
    <property type="entry name" value="MBOAT_fam"/>
</dbReference>
<dbReference type="GO" id="GO:0016746">
    <property type="term" value="F:acyltransferase activity"/>
    <property type="evidence" value="ECO:0007669"/>
    <property type="project" value="UniProtKB-KW"/>
</dbReference>
<feature type="transmembrane region" description="Helical" evidence="8">
    <location>
        <begin position="404"/>
        <end position="427"/>
    </location>
</feature>
<comment type="caution">
    <text evidence="9">The sequence shown here is derived from an EMBL/GenBank/DDBJ whole genome shotgun (WGS) entry which is preliminary data.</text>
</comment>
<dbReference type="PANTHER" id="PTHR13285:SF18">
    <property type="entry name" value="PROTEIN-CYSTEINE N-PALMITOYLTRANSFERASE RASP"/>
    <property type="match status" value="1"/>
</dbReference>
<evidence type="ECO:0000313" key="10">
    <source>
        <dbReference type="Proteomes" id="UP001207408"/>
    </source>
</evidence>
<evidence type="ECO:0000256" key="7">
    <source>
        <dbReference type="PIRNR" id="PIRNR016636"/>
    </source>
</evidence>
<evidence type="ECO:0000256" key="2">
    <source>
        <dbReference type="ARBA" id="ARBA00010323"/>
    </source>
</evidence>
<dbReference type="AlphaFoldDB" id="A0AAE3SI02"/>
<feature type="transmembrane region" description="Helical" evidence="8">
    <location>
        <begin position="147"/>
        <end position="165"/>
    </location>
</feature>
<accession>A0AAE3SI02</accession>
<dbReference type="InterPro" id="IPR051085">
    <property type="entry name" value="MB_O-acyltransferase"/>
</dbReference>
<evidence type="ECO:0008006" key="11">
    <source>
        <dbReference type="Google" id="ProtNLM"/>
    </source>
</evidence>
<dbReference type="RefSeq" id="WP_301197350.1">
    <property type="nucleotide sequence ID" value="NZ_JAPDPI010000001.1"/>
</dbReference>
<dbReference type="GO" id="GO:0005886">
    <property type="term" value="C:plasma membrane"/>
    <property type="evidence" value="ECO:0007669"/>
    <property type="project" value="UniProtKB-SubCell"/>
</dbReference>
<evidence type="ECO:0000256" key="4">
    <source>
        <dbReference type="ARBA" id="ARBA00022692"/>
    </source>
</evidence>
<feature type="transmembrane region" description="Helical" evidence="8">
    <location>
        <begin position="302"/>
        <end position="320"/>
    </location>
</feature>
<dbReference type="InterPro" id="IPR028362">
    <property type="entry name" value="AlgI"/>
</dbReference>
<keyword evidence="4 8" id="KW-0812">Transmembrane</keyword>
<feature type="transmembrane region" description="Helical" evidence="8">
    <location>
        <begin position="326"/>
        <end position="345"/>
    </location>
</feature>
<dbReference type="InterPro" id="IPR024194">
    <property type="entry name" value="Ac/AlaTfrase_AlgI/DltB"/>
</dbReference>
<keyword evidence="7" id="KW-0012">Acyltransferase</keyword>
<comment type="subcellular location">
    <subcellularLocation>
        <location evidence="1">Cell membrane</location>
        <topology evidence="1">Multi-pass membrane protein</topology>
    </subcellularLocation>
</comment>
<dbReference type="GO" id="GO:0042121">
    <property type="term" value="P:alginic acid biosynthetic process"/>
    <property type="evidence" value="ECO:0007669"/>
    <property type="project" value="InterPro"/>
</dbReference>
<evidence type="ECO:0000256" key="3">
    <source>
        <dbReference type="ARBA" id="ARBA00022475"/>
    </source>
</evidence>
<dbReference type="PIRSF" id="PIRSF016636">
    <property type="entry name" value="AlgI_DltB"/>
    <property type="match status" value="1"/>
</dbReference>
<feature type="transmembrane region" description="Helical" evidence="8">
    <location>
        <begin position="116"/>
        <end position="135"/>
    </location>
</feature>
<dbReference type="PANTHER" id="PTHR13285">
    <property type="entry name" value="ACYLTRANSFERASE"/>
    <property type="match status" value="1"/>
</dbReference>
<dbReference type="Proteomes" id="UP001207408">
    <property type="component" value="Unassembled WGS sequence"/>
</dbReference>